<proteinExistence type="predicted"/>
<dbReference type="Proteomes" id="UP000322000">
    <property type="component" value="Chromosome 6"/>
</dbReference>
<dbReference type="PANTHER" id="PTHR46704">
    <property type="entry name" value="CXC DOMAIN-CONTAINING PROTEIN-RELATED"/>
    <property type="match status" value="1"/>
</dbReference>
<dbReference type="AlphaFoldDB" id="A0A7E5VNS8"/>
<name>A0A7E5VNS8_TRINI</name>
<evidence type="ECO:0000313" key="2">
    <source>
        <dbReference type="RefSeq" id="XP_026729975.1"/>
    </source>
</evidence>
<dbReference type="OrthoDB" id="6430887at2759"/>
<protein>
    <submittedName>
        <fullName evidence="2">Uncharacterized protein LOC113495450</fullName>
    </submittedName>
</protein>
<dbReference type="PANTHER" id="PTHR46704:SF9">
    <property type="entry name" value="BHLH DOMAIN-CONTAINING PROTEIN"/>
    <property type="match status" value="1"/>
</dbReference>
<gene>
    <name evidence="2" type="primary">LOC113495450</name>
</gene>
<dbReference type="RefSeq" id="XP_026729975.1">
    <property type="nucleotide sequence ID" value="XM_026874174.1"/>
</dbReference>
<dbReference type="GeneID" id="113495450"/>
<sequence>MCNQPNFARWTVKYSDNLQKVAQSHPDLFEQFQNGFFSIQRTNKSFSKQPIDLVLEQTINADAARRLTGIIQFTNSISARQRWALSHDIRSTVISSVYKNLNLQKEQDVTAELSNHNMKNNSKQLKQFINTFDQFINPFSAEIPQDLLLNISSGKAASEKVEKFLLNIEKDGDIRRQTFITECKEDGNRFEKSIKKVPLENFSVDYVKKTKTKVGGKVQEVRIQRDLFGRMLGISIDHKVDMSKILSYPITPVPLSMCHFEGGICKTQKSALMKSLEKGVQHDPPSHVDVLVIDGFFMLHTMKNVPKTFGSISKKMLQMMTQIKATRYDVIFDQYFSPSIKDYERSRRHESSQLEFNITGPDQVRPSDFTKELKNIHFKQSLVEFFTTHWATDEMIPFIDNNQIFINFRQCHSFTVINNKVMSEIHEDLSCSEHEEADTKIVYHVCNIDAQANFVIRCSDTDIAAIMLGNMHHLKNNDSRVWILTGTGNKQRYVDLNAIYEQLGPSLCRSLPAFHAMTGCDFNPALFKKGKQKPFNILKKNEEYQQAFHRFGTLDFVGDVDEEERVFNIIQKFICDVYNVPGIIDVDAARLQLFINTYMVSDINEEFNRKNLRNFDASNLPPCKSELWQQFRRASYIASLWNNASMKMINIFSPENNGWTLQDGKYDFHWFDGDQLPGFVSESLEEQSGKLFSFLILFVSLYFF</sequence>
<evidence type="ECO:0000313" key="1">
    <source>
        <dbReference type="Proteomes" id="UP000322000"/>
    </source>
</evidence>
<reference evidence="2" key="1">
    <citation type="submission" date="2025-08" db="UniProtKB">
        <authorList>
            <consortium name="RefSeq"/>
        </authorList>
    </citation>
    <scope>IDENTIFICATION</scope>
</reference>
<keyword evidence="1" id="KW-1185">Reference proteome</keyword>
<dbReference type="KEGG" id="tnl:113495450"/>
<organism evidence="1 2">
    <name type="scientific">Trichoplusia ni</name>
    <name type="common">Cabbage looper</name>
    <dbReference type="NCBI Taxonomy" id="7111"/>
    <lineage>
        <taxon>Eukaryota</taxon>
        <taxon>Metazoa</taxon>
        <taxon>Ecdysozoa</taxon>
        <taxon>Arthropoda</taxon>
        <taxon>Hexapoda</taxon>
        <taxon>Insecta</taxon>
        <taxon>Pterygota</taxon>
        <taxon>Neoptera</taxon>
        <taxon>Endopterygota</taxon>
        <taxon>Lepidoptera</taxon>
        <taxon>Glossata</taxon>
        <taxon>Ditrysia</taxon>
        <taxon>Noctuoidea</taxon>
        <taxon>Noctuidae</taxon>
        <taxon>Plusiinae</taxon>
        <taxon>Trichoplusia</taxon>
    </lineage>
</organism>
<dbReference type="InParanoid" id="A0A7E5VNS8"/>
<accession>A0A7E5VNS8</accession>